<dbReference type="EMBL" id="MQVS01000004">
    <property type="protein sequence ID" value="OKL51962.1"/>
    <property type="molecule type" value="Genomic_DNA"/>
</dbReference>
<dbReference type="InterPro" id="IPR056934">
    <property type="entry name" value="SH3_Rv0428c"/>
</dbReference>
<protein>
    <recommendedName>
        <fullName evidence="1">Histone acetyltransferase Rv0428c-like SH3 domain-containing protein</fullName>
    </recommendedName>
</protein>
<evidence type="ECO:0000313" key="3">
    <source>
        <dbReference type="Proteomes" id="UP000185612"/>
    </source>
</evidence>
<keyword evidence="3" id="KW-1185">Reference proteome</keyword>
<dbReference type="Proteomes" id="UP000185612">
    <property type="component" value="Unassembled WGS sequence"/>
</dbReference>
<dbReference type="Pfam" id="PF24551">
    <property type="entry name" value="SH3_Rv0428c"/>
    <property type="match status" value="1"/>
</dbReference>
<accession>A0A1Q5PWX2</accession>
<feature type="domain" description="Histone acetyltransferase Rv0428c-like SH3" evidence="1">
    <location>
        <begin position="4"/>
        <end position="51"/>
    </location>
</feature>
<organism evidence="2 3">
    <name type="scientific">Buchananella hordeovulneris</name>
    <dbReference type="NCBI Taxonomy" id="52770"/>
    <lineage>
        <taxon>Bacteria</taxon>
        <taxon>Bacillati</taxon>
        <taxon>Actinomycetota</taxon>
        <taxon>Actinomycetes</taxon>
        <taxon>Actinomycetales</taxon>
        <taxon>Actinomycetaceae</taxon>
        <taxon>Buchananella</taxon>
    </lineage>
</organism>
<proteinExistence type="predicted"/>
<evidence type="ECO:0000313" key="2">
    <source>
        <dbReference type="EMBL" id="OKL51962.1"/>
    </source>
</evidence>
<dbReference type="AlphaFoldDB" id="A0A1Q5PWX2"/>
<evidence type="ECO:0000259" key="1">
    <source>
        <dbReference type="Pfam" id="PF24551"/>
    </source>
</evidence>
<name>A0A1Q5PWX2_9ACTO</name>
<gene>
    <name evidence="2" type="ORF">BSZ40_05270</name>
</gene>
<comment type="caution">
    <text evidence="2">The sequence shown here is derived from an EMBL/GenBank/DDBJ whole genome shotgun (WGS) entry which is preliminary data.</text>
</comment>
<sequence length="72" mass="7742">MSWRVGQRVVVRRREADGLYDALGDLLEVAPDHVTIRTRRGDVVVPATKMVSGKLVPPAPSWAAPTPAPPAS</sequence>
<reference evidence="3" key="1">
    <citation type="submission" date="2016-12" db="EMBL/GenBank/DDBJ databases">
        <authorList>
            <person name="Meng X."/>
        </authorList>
    </citation>
    <scope>NUCLEOTIDE SEQUENCE [LARGE SCALE GENOMIC DNA]</scope>
    <source>
        <strain evidence="3">DSM 20732</strain>
    </source>
</reference>
<dbReference type="STRING" id="52770.BSZ40_05270"/>